<feature type="compositionally biased region" description="Low complexity" evidence="1">
    <location>
        <begin position="295"/>
        <end position="315"/>
    </location>
</feature>
<dbReference type="RefSeq" id="WP_184532654.1">
    <property type="nucleotide sequence ID" value="NZ_JACHJW010000001.1"/>
</dbReference>
<keyword evidence="3" id="KW-1185">Reference proteome</keyword>
<accession>A0A7W7WN79</accession>
<dbReference type="EMBL" id="JACHJW010000001">
    <property type="protein sequence ID" value="MBB4956943.1"/>
    <property type="molecule type" value="Genomic_DNA"/>
</dbReference>
<evidence type="ECO:0000313" key="3">
    <source>
        <dbReference type="Proteomes" id="UP000578819"/>
    </source>
</evidence>
<name>A0A7W7WN79_9ACTN</name>
<dbReference type="InterPro" id="IPR028994">
    <property type="entry name" value="Integrin_alpha_N"/>
</dbReference>
<evidence type="ECO:0000256" key="1">
    <source>
        <dbReference type="SAM" id="MobiDB-lite"/>
    </source>
</evidence>
<organism evidence="2 3">
    <name type="scientific">Micromonospora polyrhachis</name>
    <dbReference type="NCBI Taxonomy" id="1282883"/>
    <lineage>
        <taxon>Bacteria</taxon>
        <taxon>Bacillati</taxon>
        <taxon>Actinomycetota</taxon>
        <taxon>Actinomycetes</taxon>
        <taxon>Micromonosporales</taxon>
        <taxon>Micromonosporaceae</taxon>
        <taxon>Micromonospora</taxon>
    </lineage>
</organism>
<dbReference type="AlphaFoldDB" id="A0A7W7WN79"/>
<evidence type="ECO:0000313" key="2">
    <source>
        <dbReference type="EMBL" id="MBB4956943.1"/>
    </source>
</evidence>
<feature type="compositionally biased region" description="Gly residues" evidence="1">
    <location>
        <begin position="220"/>
        <end position="273"/>
    </location>
</feature>
<sequence>MAGKYGDWTLNRVQAAIDQGAEAPFTEGGDHFAKLYSALEKASAGFVDELKKVPTYWTGPAAEAFAPVLREVAAFIVAVREPMKGYPDALDDAKKAWQDAKRDIDQLKLNRDRYVEAEILANRTPNTANFDRSAQQILETLGGRYETAIASLKLIPTSPDKVQSTGTSSNGGSGGSDGDGDGDKNGNEDDEEGNGTEDEEDKEDEEGKGAGEEEEKKGEGGGSGDGGGGSPSGGGTEGDPGGGEGGDPGEGSAGEGSEGSGGSGSGPGPGTGVPGRLSDTNRALPNAPRTKDRNGNVTGIDVDGDGVPDLGLDGKPLPDATLVELGGVKGVDVDGDGRPDIGVDGEILAHAPIVQGPDGTIGIDVDGDGEPDVGISGQILPDAPIVTRDGIRGVDVDGDGVPDLGMDRKPLPDAKIVEVDGVKGVDVDGDGKPDIGMQGEILDFAPMVSTPDGLTGVDVNGDGKPDIAVLGGISVPVERGIQALGSPNLPVTPQTQGQSPVTSLTSAGLGGQTVTYAPNYDDPPTVLTSLGAAVASSTRVVAVDGAPHGGNPAWSGTQAMPYGAGVGAPTGSSRAQRWTSVAEDDDAWRDDRGANSALGRPAYDDEWED</sequence>
<feature type="region of interest" description="Disordered" evidence="1">
    <location>
        <begin position="156"/>
        <end position="315"/>
    </location>
</feature>
<feature type="region of interest" description="Disordered" evidence="1">
    <location>
        <begin position="552"/>
        <end position="609"/>
    </location>
</feature>
<feature type="compositionally biased region" description="Polar residues" evidence="1">
    <location>
        <begin position="570"/>
        <end position="579"/>
    </location>
</feature>
<dbReference type="SUPFAM" id="SSF69318">
    <property type="entry name" value="Integrin alpha N-terminal domain"/>
    <property type="match status" value="1"/>
</dbReference>
<reference evidence="2 3" key="1">
    <citation type="submission" date="2020-08" db="EMBL/GenBank/DDBJ databases">
        <title>Sequencing the genomes of 1000 actinobacteria strains.</title>
        <authorList>
            <person name="Klenk H.-P."/>
        </authorList>
    </citation>
    <scope>NUCLEOTIDE SEQUENCE [LARGE SCALE GENOMIC DNA]</scope>
    <source>
        <strain evidence="2 3">DSM 45886</strain>
    </source>
</reference>
<proteinExistence type="predicted"/>
<feature type="compositionally biased region" description="Acidic residues" evidence="1">
    <location>
        <begin position="188"/>
        <end position="204"/>
    </location>
</feature>
<feature type="compositionally biased region" description="Basic and acidic residues" evidence="1">
    <location>
        <begin position="205"/>
        <end position="219"/>
    </location>
</feature>
<comment type="caution">
    <text evidence="2">The sequence shown here is derived from an EMBL/GenBank/DDBJ whole genome shotgun (WGS) entry which is preliminary data.</text>
</comment>
<protein>
    <submittedName>
        <fullName evidence="2">Uncharacterized protein</fullName>
    </submittedName>
</protein>
<gene>
    <name evidence="2" type="ORF">FHR38_000676</name>
</gene>
<dbReference type="Proteomes" id="UP000578819">
    <property type="component" value="Unassembled WGS sequence"/>
</dbReference>